<feature type="domain" description="HTH marR-type" evidence="1">
    <location>
        <begin position="14"/>
        <end position="146"/>
    </location>
</feature>
<dbReference type="Gene3D" id="1.10.10.10">
    <property type="entry name" value="Winged helix-like DNA-binding domain superfamily/Winged helix DNA-binding domain"/>
    <property type="match status" value="1"/>
</dbReference>
<name>A0A160TER8_9ZZZZ</name>
<evidence type="ECO:0000313" key="2">
    <source>
        <dbReference type="EMBL" id="CUS41664.1"/>
    </source>
</evidence>
<dbReference type="InterPro" id="IPR000835">
    <property type="entry name" value="HTH_MarR-typ"/>
</dbReference>
<protein>
    <submittedName>
        <fullName evidence="2">Transcriptional regulator, MarR family</fullName>
    </submittedName>
</protein>
<evidence type="ECO:0000259" key="1">
    <source>
        <dbReference type="PROSITE" id="PS50995"/>
    </source>
</evidence>
<dbReference type="Pfam" id="PF12802">
    <property type="entry name" value="MarR_2"/>
    <property type="match status" value="1"/>
</dbReference>
<dbReference type="GO" id="GO:0006950">
    <property type="term" value="P:response to stress"/>
    <property type="evidence" value="ECO:0007669"/>
    <property type="project" value="TreeGrafter"/>
</dbReference>
<dbReference type="EMBL" id="CZQC01000050">
    <property type="protein sequence ID" value="CUS41664.1"/>
    <property type="molecule type" value="Genomic_DNA"/>
</dbReference>
<dbReference type="SUPFAM" id="SSF46785">
    <property type="entry name" value="Winged helix' DNA-binding domain"/>
    <property type="match status" value="1"/>
</dbReference>
<dbReference type="PANTHER" id="PTHR33164">
    <property type="entry name" value="TRANSCRIPTIONAL REGULATOR, MARR FAMILY"/>
    <property type="match status" value="1"/>
</dbReference>
<gene>
    <name evidence="2" type="ORF">MGWOODY_Tha2183</name>
</gene>
<reference evidence="2" key="1">
    <citation type="submission" date="2015-10" db="EMBL/GenBank/DDBJ databases">
        <authorList>
            <person name="Gilbert D.G."/>
        </authorList>
    </citation>
    <scope>NUCLEOTIDE SEQUENCE</scope>
</reference>
<organism evidence="2">
    <name type="scientific">hydrothermal vent metagenome</name>
    <dbReference type="NCBI Taxonomy" id="652676"/>
    <lineage>
        <taxon>unclassified sequences</taxon>
        <taxon>metagenomes</taxon>
        <taxon>ecological metagenomes</taxon>
    </lineage>
</organism>
<dbReference type="InterPro" id="IPR039422">
    <property type="entry name" value="MarR/SlyA-like"/>
</dbReference>
<dbReference type="AlphaFoldDB" id="A0A160TER8"/>
<dbReference type="PANTHER" id="PTHR33164:SF105">
    <property type="entry name" value="TRANSCRIPTIONAL REPRESSOR PROTEIN-RELATED"/>
    <property type="match status" value="1"/>
</dbReference>
<dbReference type="InterPro" id="IPR036388">
    <property type="entry name" value="WH-like_DNA-bd_sf"/>
</dbReference>
<dbReference type="InterPro" id="IPR036390">
    <property type="entry name" value="WH_DNA-bd_sf"/>
</dbReference>
<dbReference type="GO" id="GO:0003700">
    <property type="term" value="F:DNA-binding transcription factor activity"/>
    <property type="evidence" value="ECO:0007669"/>
    <property type="project" value="InterPro"/>
</dbReference>
<accession>A0A160TER8</accession>
<dbReference type="PROSITE" id="PS50995">
    <property type="entry name" value="HTH_MARR_2"/>
    <property type="match status" value="1"/>
</dbReference>
<dbReference type="SMART" id="SM00347">
    <property type="entry name" value="HTH_MARR"/>
    <property type="match status" value="1"/>
</dbReference>
<sequence>MLKENSPVSPMAPEPCLNLSLRKADRVINHVYNRHLAECGLSVSQFSVMRAMHYAGTCTSQVIQDILVLDQTTLSRNLKKLVSDGMVVMKEDKGDRRRKLLSLSAKGKIMFSAGEKQWKLAQNEMRETLGNSIADQIIELSDAIVGKCGTPI</sequence>
<proteinExistence type="predicted"/>